<dbReference type="EMBL" id="QEWE01000019">
    <property type="protein sequence ID" value="REJ27812.1"/>
    <property type="molecule type" value="Genomic_DNA"/>
</dbReference>
<accession>A0A3E0K3D9</accession>
<evidence type="ECO:0000313" key="3">
    <source>
        <dbReference type="Proteomes" id="UP000257014"/>
    </source>
</evidence>
<organism evidence="2 3">
    <name type="scientific">Caldibacillus debilis</name>
    <dbReference type="NCBI Taxonomy" id="301148"/>
    <lineage>
        <taxon>Bacteria</taxon>
        <taxon>Bacillati</taxon>
        <taxon>Bacillota</taxon>
        <taxon>Bacilli</taxon>
        <taxon>Bacillales</taxon>
        <taxon>Bacillaceae</taxon>
        <taxon>Caldibacillus</taxon>
    </lineage>
</organism>
<sequence length="147" mass="17172">MIFELTIQVRVKDINEGIRWYQTLLNKPPDFIPHERIAEWEIIPGCWLQVAEGDPAEGSGPLRLGVPDIAFERERLVRDLHIENFKIYSREEVPVKWGTFADPWGNLLGFFEYLDKTEEKERIKTLSGNQPPSYSNARTLKEKEPNF</sequence>
<dbReference type="RefSeq" id="WP_276643864.1">
    <property type="nucleotide sequence ID" value="NZ_QEWE01000019.1"/>
</dbReference>
<gene>
    <name evidence="2" type="ORF">C6P37_10130</name>
</gene>
<evidence type="ECO:0000313" key="2">
    <source>
        <dbReference type="EMBL" id="REJ27812.1"/>
    </source>
</evidence>
<feature type="compositionally biased region" description="Polar residues" evidence="1">
    <location>
        <begin position="126"/>
        <end position="138"/>
    </location>
</feature>
<name>A0A3E0K3D9_9BACI</name>
<dbReference type="InterPro" id="IPR029068">
    <property type="entry name" value="Glyas_Bleomycin-R_OHBP_Dase"/>
</dbReference>
<dbReference type="Proteomes" id="UP000257014">
    <property type="component" value="Unassembled WGS sequence"/>
</dbReference>
<dbReference type="CDD" id="cd06587">
    <property type="entry name" value="VOC"/>
    <property type="match status" value="1"/>
</dbReference>
<dbReference type="Gene3D" id="3.10.180.10">
    <property type="entry name" value="2,3-Dihydroxybiphenyl 1,2-Dioxygenase, domain 1"/>
    <property type="match status" value="1"/>
</dbReference>
<protein>
    <submittedName>
        <fullName evidence="2">Ornithine monooxygenase</fullName>
    </submittedName>
</protein>
<keyword evidence="2" id="KW-0560">Oxidoreductase</keyword>
<keyword evidence="2" id="KW-0503">Monooxygenase</keyword>
<proteinExistence type="predicted"/>
<dbReference type="SUPFAM" id="SSF54593">
    <property type="entry name" value="Glyoxalase/Bleomycin resistance protein/Dihydroxybiphenyl dioxygenase"/>
    <property type="match status" value="1"/>
</dbReference>
<dbReference type="AlphaFoldDB" id="A0A3E0K3D9"/>
<dbReference type="GO" id="GO:0004497">
    <property type="term" value="F:monooxygenase activity"/>
    <property type="evidence" value="ECO:0007669"/>
    <property type="project" value="UniProtKB-KW"/>
</dbReference>
<comment type="caution">
    <text evidence="2">The sequence shown here is derived from an EMBL/GenBank/DDBJ whole genome shotgun (WGS) entry which is preliminary data.</text>
</comment>
<evidence type="ECO:0000256" key="1">
    <source>
        <dbReference type="SAM" id="MobiDB-lite"/>
    </source>
</evidence>
<reference evidence="2 3" key="1">
    <citation type="submission" date="2018-03" db="EMBL/GenBank/DDBJ databases">
        <authorList>
            <person name="Keele B.F."/>
        </authorList>
    </citation>
    <scope>NUCLEOTIDE SEQUENCE [LARGE SCALE GENOMIC DNA]</scope>
    <source>
        <strain evidence="2">ZCTH4_d</strain>
    </source>
</reference>
<feature type="region of interest" description="Disordered" evidence="1">
    <location>
        <begin position="123"/>
        <end position="147"/>
    </location>
</feature>